<evidence type="ECO:0000256" key="9">
    <source>
        <dbReference type="SAM" id="Phobius"/>
    </source>
</evidence>
<evidence type="ECO:0000313" key="11">
    <source>
        <dbReference type="EMBL" id="KGF49663.1"/>
    </source>
</evidence>
<keyword evidence="11" id="KW-0255">Endonuclease</keyword>
<evidence type="ECO:0000259" key="10">
    <source>
        <dbReference type="Pfam" id="PF03372"/>
    </source>
</evidence>
<keyword evidence="5" id="KW-0227">DNA damage</keyword>
<keyword evidence="6" id="KW-0378">Hydrolase</keyword>
<dbReference type="Pfam" id="PF03372">
    <property type="entry name" value="Exo_endo_phos"/>
    <property type="match status" value="1"/>
</dbReference>
<feature type="transmembrane region" description="Helical" evidence="9">
    <location>
        <begin position="7"/>
        <end position="27"/>
    </location>
</feature>
<keyword evidence="9" id="KW-0812">Transmembrane</keyword>
<comment type="caution">
    <text evidence="11">The sequence shown here is derived from an EMBL/GenBank/DDBJ whole genome shotgun (WGS) entry which is preliminary data.</text>
</comment>
<feature type="transmembrane region" description="Helical" evidence="9">
    <location>
        <begin position="39"/>
        <end position="63"/>
    </location>
</feature>
<dbReference type="GO" id="GO:0006281">
    <property type="term" value="P:DNA repair"/>
    <property type="evidence" value="ECO:0007669"/>
    <property type="project" value="UniProtKB-KW"/>
</dbReference>
<dbReference type="InterPro" id="IPR036691">
    <property type="entry name" value="Endo/exonu/phosph_ase_sf"/>
</dbReference>
<feature type="domain" description="Endonuclease/exonuclease/phosphatase" evidence="10">
    <location>
        <begin position="104"/>
        <end position="353"/>
    </location>
</feature>
<evidence type="ECO:0000256" key="6">
    <source>
        <dbReference type="ARBA" id="ARBA00022801"/>
    </source>
</evidence>
<dbReference type="GO" id="GO:0046872">
    <property type="term" value="F:metal ion binding"/>
    <property type="evidence" value="ECO:0007669"/>
    <property type="project" value="UniProtKB-KW"/>
</dbReference>
<evidence type="ECO:0000256" key="2">
    <source>
        <dbReference type="ARBA" id="ARBA00001946"/>
    </source>
</evidence>
<dbReference type="EMBL" id="JRNR01000032">
    <property type="protein sequence ID" value="KGF49663.1"/>
    <property type="molecule type" value="Genomic_DNA"/>
</dbReference>
<dbReference type="Gene3D" id="3.60.10.10">
    <property type="entry name" value="Endonuclease/exonuclease/phosphatase"/>
    <property type="match status" value="1"/>
</dbReference>
<feature type="transmembrane region" description="Helical" evidence="9">
    <location>
        <begin position="70"/>
        <end position="88"/>
    </location>
</feature>
<dbReference type="AlphaFoldDB" id="A0A096ARD6"/>
<keyword evidence="9" id="KW-0472">Membrane</keyword>
<dbReference type="SUPFAM" id="SSF56219">
    <property type="entry name" value="DNase I-like"/>
    <property type="match status" value="1"/>
</dbReference>
<evidence type="ECO:0000256" key="5">
    <source>
        <dbReference type="ARBA" id="ARBA00022763"/>
    </source>
</evidence>
<evidence type="ECO:0000256" key="3">
    <source>
        <dbReference type="ARBA" id="ARBA00022722"/>
    </source>
</evidence>
<evidence type="ECO:0000313" key="12">
    <source>
        <dbReference type="Proteomes" id="UP000029538"/>
    </source>
</evidence>
<accession>A0A096ARD6</accession>
<dbReference type="CDD" id="cd09084">
    <property type="entry name" value="EEP-2"/>
    <property type="match status" value="1"/>
</dbReference>
<sequence length="366" mass="42033">MVKRIKYTAYWLAFVANIIAILAMFLVGNVDRLHPSEHPWLSCLGLIFPVLLVINLLFLLFWVCVRFRTIWLPVLGLLICYVPIRKYTPFNITKEHPARAIKVLSYNVYMFSPWDLEDLSNNPIVKYIQQSNADIVCLQETDVSEAGGRNVYEALVSKYPYYHILHAHSPGNQHMMVLSKFPIKKKEQIKYQSVGNITMAYILDYNGTDVLLVNNHLESNHLSNEDKAEYKRMVESPFKGNKTKDRGERLLDKLGTAAKIRAQQVEIVAKYVKTYLDKKIPVILCGDFNDSPISYARRTISEGLTDCYVASGNGPGISYHQSGMYVRIDNIFCSDDFVPYGAKVDDKITNSDHYPIYVWLKYRPKP</sequence>
<keyword evidence="9" id="KW-1133">Transmembrane helix</keyword>
<dbReference type="RefSeq" id="WP_036882848.1">
    <property type="nucleotide sequence ID" value="NZ_JRNR01000032.1"/>
</dbReference>
<dbReference type="PANTHER" id="PTHR15822">
    <property type="entry name" value="TRAF AND TNF RECEPTOR-ASSOCIATED PROTEIN"/>
    <property type="match status" value="1"/>
</dbReference>
<name>A0A096ARD6_9BACT</name>
<comment type="cofactor">
    <cofactor evidence="2">
        <name>Mg(2+)</name>
        <dbReference type="ChEBI" id="CHEBI:18420"/>
    </cofactor>
</comment>
<dbReference type="Proteomes" id="UP000029538">
    <property type="component" value="Unassembled WGS sequence"/>
</dbReference>
<proteinExistence type="predicted"/>
<dbReference type="GO" id="GO:0016787">
    <property type="term" value="F:hydrolase activity"/>
    <property type="evidence" value="ECO:0007669"/>
    <property type="project" value="UniProtKB-KW"/>
</dbReference>
<comment type="cofactor">
    <cofactor evidence="1">
        <name>Mn(2+)</name>
        <dbReference type="ChEBI" id="CHEBI:29035"/>
    </cofactor>
</comment>
<dbReference type="PANTHER" id="PTHR15822:SF4">
    <property type="entry name" value="TYROSYL-DNA PHOSPHODIESTERASE 2"/>
    <property type="match status" value="1"/>
</dbReference>
<dbReference type="InterPro" id="IPR051547">
    <property type="entry name" value="TDP2-like"/>
</dbReference>
<organism evidence="11 12">
    <name type="scientific">Prevotella disiens DNF00882</name>
    <dbReference type="NCBI Taxonomy" id="1401075"/>
    <lineage>
        <taxon>Bacteria</taxon>
        <taxon>Pseudomonadati</taxon>
        <taxon>Bacteroidota</taxon>
        <taxon>Bacteroidia</taxon>
        <taxon>Bacteroidales</taxon>
        <taxon>Prevotellaceae</taxon>
        <taxon>Prevotella</taxon>
    </lineage>
</organism>
<evidence type="ECO:0000256" key="7">
    <source>
        <dbReference type="ARBA" id="ARBA00022842"/>
    </source>
</evidence>
<gene>
    <name evidence="11" type="ORF">HMPREF0654_04385</name>
</gene>
<keyword evidence="8" id="KW-0234">DNA repair</keyword>
<evidence type="ECO:0000256" key="1">
    <source>
        <dbReference type="ARBA" id="ARBA00001936"/>
    </source>
</evidence>
<evidence type="ECO:0000256" key="4">
    <source>
        <dbReference type="ARBA" id="ARBA00022723"/>
    </source>
</evidence>
<keyword evidence="4" id="KW-0479">Metal-binding</keyword>
<keyword evidence="3" id="KW-0540">Nuclease</keyword>
<reference evidence="11 12" key="1">
    <citation type="submission" date="2014-07" db="EMBL/GenBank/DDBJ databases">
        <authorList>
            <person name="McCorrison J."/>
            <person name="Sanka R."/>
            <person name="Torralba M."/>
            <person name="Gillis M."/>
            <person name="Haft D.H."/>
            <person name="Methe B."/>
            <person name="Sutton G."/>
            <person name="Nelson K.E."/>
        </authorList>
    </citation>
    <scope>NUCLEOTIDE SEQUENCE [LARGE SCALE GENOMIC DNA]</scope>
    <source>
        <strain evidence="11 12">DNF00882</strain>
    </source>
</reference>
<keyword evidence="7" id="KW-0460">Magnesium</keyword>
<evidence type="ECO:0000256" key="8">
    <source>
        <dbReference type="ARBA" id="ARBA00023204"/>
    </source>
</evidence>
<protein>
    <submittedName>
        <fullName evidence="11">AP endonuclease</fullName>
    </submittedName>
</protein>
<dbReference type="InterPro" id="IPR005135">
    <property type="entry name" value="Endo/exonuclease/phosphatase"/>
</dbReference>
<dbReference type="GO" id="GO:0004519">
    <property type="term" value="F:endonuclease activity"/>
    <property type="evidence" value="ECO:0007669"/>
    <property type="project" value="UniProtKB-KW"/>
</dbReference>